<dbReference type="AlphaFoldDB" id="A0A8H2W4K9"/>
<dbReference type="PANTHER" id="PTHR38123:SF1">
    <property type="entry name" value="HYDROPHOBIC SURFACE BINDING PROTEIN"/>
    <property type="match status" value="1"/>
</dbReference>
<gene>
    <name evidence="3" type="ORF">SCLTRI_LOCUS10499</name>
</gene>
<protein>
    <submittedName>
        <fullName evidence="3">D0f5a49a-a61f-41ef-9d9c-55741ecd6f3f</fullName>
    </submittedName>
</protein>
<evidence type="ECO:0000256" key="1">
    <source>
        <dbReference type="SAM" id="MobiDB-lite"/>
    </source>
</evidence>
<reference evidence="3" key="1">
    <citation type="submission" date="2020-10" db="EMBL/GenBank/DDBJ databases">
        <authorList>
            <person name="Kusch S."/>
        </authorList>
    </citation>
    <scope>NUCLEOTIDE SEQUENCE</scope>
    <source>
        <strain evidence="3">SwB9</strain>
    </source>
</reference>
<dbReference type="PANTHER" id="PTHR38123">
    <property type="entry name" value="CELL WALL SERINE-THREONINE-RICH GALACTOMANNOPROTEIN MP1 (AFU_ORTHOLOGUE AFUA_4G03240)"/>
    <property type="match status" value="1"/>
</dbReference>
<dbReference type="GO" id="GO:0005576">
    <property type="term" value="C:extracellular region"/>
    <property type="evidence" value="ECO:0007669"/>
    <property type="project" value="TreeGrafter"/>
</dbReference>
<comment type="caution">
    <text evidence="3">The sequence shown here is derived from an EMBL/GenBank/DDBJ whole genome shotgun (WGS) entry which is preliminary data.</text>
</comment>
<dbReference type="EMBL" id="CAJHIA010000037">
    <property type="protein sequence ID" value="CAD6456684.1"/>
    <property type="molecule type" value="Genomic_DNA"/>
</dbReference>
<keyword evidence="4" id="KW-1185">Reference proteome</keyword>
<evidence type="ECO:0000256" key="2">
    <source>
        <dbReference type="SAM" id="SignalP"/>
    </source>
</evidence>
<keyword evidence="2" id="KW-0732">Signal</keyword>
<evidence type="ECO:0000313" key="4">
    <source>
        <dbReference type="Proteomes" id="UP000624404"/>
    </source>
</evidence>
<dbReference type="OrthoDB" id="3545072at2759"/>
<evidence type="ECO:0000313" key="3">
    <source>
        <dbReference type="EMBL" id="CAD6456684.1"/>
    </source>
</evidence>
<organism evidence="3 4">
    <name type="scientific">Sclerotinia trifoliorum</name>
    <dbReference type="NCBI Taxonomy" id="28548"/>
    <lineage>
        <taxon>Eukaryota</taxon>
        <taxon>Fungi</taxon>
        <taxon>Dikarya</taxon>
        <taxon>Ascomycota</taxon>
        <taxon>Pezizomycotina</taxon>
        <taxon>Leotiomycetes</taxon>
        <taxon>Helotiales</taxon>
        <taxon>Sclerotiniaceae</taxon>
        <taxon>Sclerotinia</taxon>
    </lineage>
</organism>
<name>A0A8H2W4K9_9HELO</name>
<dbReference type="InterPro" id="IPR021054">
    <property type="entry name" value="Cell_wall_mannoprotein_1"/>
</dbReference>
<feature type="region of interest" description="Disordered" evidence="1">
    <location>
        <begin position="193"/>
        <end position="214"/>
    </location>
</feature>
<proteinExistence type="predicted"/>
<dbReference type="Pfam" id="PF12296">
    <property type="entry name" value="HsbA"/>
    <property type="match status" value="1"/>
</dbReference>
<feature type="chain" id="PRO_5034491027" evidence="2">
    <location>
        <begin position="18"/>
        <end position="359"/>
    </location>
</feature>
<sequence>MRFSYISALLLAPLALAHPIASSDTLSINQRDGSAPIDARALSVSQKITKVVDEGHKVTEMCQKYHGGMLESIYLYRQFKTCKISVASAEEAAKQSGPLSEGESKEVKVALERLTPEFVQISQALQERKSMIIGTRYQSYFQSELEKLQKNVDGCYGALHEKATSSHQPRIQALKSEADAQFETVRKELSGKSKVRRSLESRSDNDDSEVHAEDFPLPGLSGFPGLSEIPGFSEFPGLSKRQATGKRYTEESIEEACEKGFEYVSTIFHGFFSSSKMGEYEAMLLPLMTGTTVAQVMEMFNLLEELVETQYANYETERAHGVQSKEAVKDLLHGLMGQVTSVSAAKQRLGVPEPKQGSE</sequence>
<accession>A0A8H2W4K9</accession>
<feature type="signal peptide" evidence="2">
    <location>
        <begin position="1"/>
        <end position="17"/>
    </location>
</feature>
<dbReference type="Proteomes" id="UP000624404">
    <property type="component" value="Unassembled WGS sequence"/>
</dbReference>